<keyword evidence="4" id="KW-0472">Membrane</keyword>
<feature type="region of interest" description="Disordered" evidence="3">
    <location>
        <begin position="1"/>
        <end position="27"/>
    </location>
</feature>
<comment type="similarity">
    <text evidence="1">Belongs to the EssB family.</text>
</comment>
<dbReference type="NCBIfam" id="TIGR03926">
    <property type="entry name" value="T7_EssB"/>
    <property type="match status" value="1"/>
</dbReference>
<reference evidence="5 6" key="1">
    <citation type="submission" date="2018-05" db="EMBL/GenBank/DDBJ databases">
        <title>Complete genome sequencing of three human clinical isolates of Staphylococcus caprae reveals virulence factors similar to those of S. epidermidis and S. capitis.</title>
        <authorList>
            <person name="Watanabe S."/>
            <person name="Cui L."/>
        </authorList>
    </citation>
    <scope>NUCLEOTIDE SEQUENCE [LARGE SCALE GENOMIC DNA]</scope>
    <source>
        <strain evidence="5 6">JMUB590</strain>
    </source>
</reference>
<dbReference type="InterPro" id="IPR042565">
    <property type="entry name" value="T7SS_EssB_C"/>
</dbReference>
<dbReference type="Pfam" id="PF10140">
    <property type="entry name" value="YukC"/>
    <property type="match status" value="1"/>
</dbReference>
<feature type="transmembrane region" description="Helical" evidence="4">
    <location>
        <begin position="226"/>
        <end position="247"/>
    </location>
</feature>
<proteinExistence type="inferred from homology"/>
<dbReference type="Proteomes" id="UP000274772">
    <property type="component" value="Chromosome"/>
</dbReference>
<keyword evidence="4" id="KW-0812">Transmembrane</keyword>
<accession>A0ABN5W5N7</accession>
<evidence type="ECO:0000313" key="6">
    <source>
        <dbReference type="Proteomes" id="UP000274772"/>
    </source>
</evidence>
<gene>
    <name evidence="5" type="primary">essB</name>
    <name evidence="5" type="ORF">JMUB590_2037</name>
</gene>
<evidence type="ECO:0000256" key="1">
    <source>
        <dbReference type="ARBA" id="ARBA00010163"/>
    </source>
</evidence>
<dbReference type="EMBL" id="AP018586">
    <property type="protein sequence ID" value="BBD93092.1"/>
    <property type="molecule type" value="Genomic_DNA"/>
</dbReference>
<dbReference type="InterPro" id="IPR018778">
    <property type="entry name" value="T7SS_EssB"/>
</dbReference>
<feature type="region of interest" description="Disordered" evidence="3">
    <location>
        <begin position="363"/>
        <end position="441"/>
    </location>
</feature>
<sequence>MANKKSKELSELETLDNKQDVKKHDREDMREITKSSIKKEHYHLMYLLEQKATYFIDAELTELRDSYQVYYKISDDITSFHKITKFSKNEKLRYLLNIAKLEDIKNTRYTFVLAPNELYFTKDGLPLLKTRGLKNIVEPLPMSDEDFLTRYKALVITSFNSKVSFDSLVEGNLELHKGTPFENQIINIKSLDELKDFLKQQFNKQQKDYSQNFTYVRKRKFQIFKWLAIGASILGLLLIAFLVYLYFSVMKNHNQVEKGYKDYVKSDYTQVLNDYKDLNGKNLDKEALYIYAKSYVQTNKQGLEKDKKENLLNNITPNSNKDYLLYWVELGQGHLDEALNIATYLDDNDIMKLALINKLSDIKNNSNLSNDKRSEQTKKYNDKLQDILDKEKEVKDEKAKKKEEEAKKKDEKVKQQEENEKKQKKQAQKDKEKRQEAERKK</sequence>
<evidence type="ECO:0000256" key="2">
    <source>
        <dbReference type="ARBA" id="ARBA00015179"/>
    </source>
</evidence>
<organism evidence="5 6">
    <name type="scientific">Staphylococcus caprae</name>
    <dbReference type="NCBI Taxonomy" id="29380"/>
    <lineage>
        <taxon>Bacteria</taxon>
        <taxon>Bacillati</taxon>
        <taxon>Bacillota</taxon>
        <taxon>Bacilli</taxon>
        <taxon>Bacillales</taxon>
        <taxon>Staphylococcaceae</taxon>
        <taxon>Staphylococcus</taxon>
    </lineage>
</organism>
<dbReference type="Gene3D" id="1.10.510.10">
    <property type="entry name" value="Transferase(Phosphotransferase) domain 1"/>
    <property type="match status" value="1"/>
</dbReference>
<protein>
    <recommendedName>
        <fullName evidence="2">Type VII secretion system protein EssB</fullName>
    </recommendedName>
</protein>
<dbReference type="RefSeq" id="WP_002441698.1">
    <property type="nucleotide sequence ID" value="NZ_AP018585.1"/>
</dbReference>
<evidence type="ECO:0000256" key="4">
    <source>
        <dbReference type="SAM" id="Phobius"/>
    </source>
</evidence>
<feature type="compositionally biased region" description="Basic and acidic residues" evidence="3">
    <location>
        <begin position="370"/>
        <end position="441"/>
    </location>
</feature>
<keyword evidence="6" id="KW-1185">Reference proteome</keyword>
<keyword evidence="4" id="KW-1133">Transmembrane helix</keyword>
<dbReference type="Gene3D" id="1.25.40.680">
    <property type="entry name" value="Type VII secretion system EssB, C-terminal-like domain"/>
    <property type="match status" value="1"/>
</dbReference>
<evidence type="ECO:0000256" key="3">
    <source>
        <dbReference type="SAM" id="MobiDB-lite"/>
    </source>
</evidence>
<name>A0ABN5W5N7_9STAP</name>
<evidence type="ECO:0000313" key="5">
    <source>
        <dbReference type="EMBL" id="BBD93092.1"/>
    </source>
</evidence>
<dbReference type="GeneID" id="58051775"/>